<proteinExistence type="predicted"/>
<dbReference type="Pfam" id="PF12390">
    <property type="entry name" value="Se-cys_synth_N"/>
    <property type="match status" value="1"/>
</dbReference>
<feature type="domain" description="L-seryl-tRNA selenium transferase N-terminal" evidence="1">
    <location>
        <begin position="5"/>
        <end position="43"/>
    </location>
</feature>
<dbReference type="AlphaFoldDB" id="A0A382AYB1"/>
<dbReference type="InterPro" id="IPR025862">
    <property type="entry name" value="SelA_trans_N_dom"/>
</dbReference>
<dbReference type="EMBL" id="UINC01027347">
    <property type="protein sequence ID" value="SVB06428.1"/>
    <property type="molecule type" value="Genomic_DNA"/>
</dbReference>
<gene>
    <name evidence="2" type="ORF">METZ01_LOCUS159282</name>
</gene>
<evidence type="ECO:0000259" key="1">
    <source>
        <dbReference type="Pfam" id="PF12390"/>
    </source>
</evidence>
<evidence type="ECO:0000313" key="2">
    <source>
        <dbReference type="EMBL" id="SVB06428.1"/>
    </source>
</evidence>
<protein>
    <recommendedName>
        <fullName evidence="1">L-seryl-tRNA selenium transferase N-terminal domain-containing protein</fullName>
    </recommendedName>
</protein>
<name>A0A382AYB1_9ZZZZ</name>
<feature type="non-terminal residue" evidence="2">
    <location>
        <position position="61"/>
    </location>
</feature>
<sequence length="61" mass="6789">MTTPRVLPSIDRLRQRPAIRAVEADYGAHATLEALREVTAALRQELRGEHPPSLKDDEQAA</sequence>
<reference evidence="2" key="1">
    <citation type="submission" date="2018-05" db="EMBL/GenBank/DDBJ databases">
        <authorList>
            <person name="Lanie J.A."/>
            <person name="Ng W.-L."/>
            <person name="Kazmierczak K.M."/>
            <person name="Andrzejewski T.M."/>
            <person name="Davidsen T.M."/>
            <person name="Wayne K.J."/>
            <person name="Tettelin H."/>
            <person name="Glass J.I."/>
            <person name="Rusch D."/>
            <person name="Podicherti R."/>
            <person name="Tsui H.-C.T."/>
            <person name="Winkler M.E."/>
        </authorList>
    </citation>
    <scope>NUCLEOTIDE SEQUENCE</scope>
</reference>
<organism evidence="2">
    <name type="scientific">marine metagenome</name>
    <dbReference type="NCBI Taxonomy" id="408172"/>
    <lineage>
        <taxon>unclassified sequences</taxon>
        <taxon>metagenomes</taxon>
        <taxon>ecological metagenomes</taxon>
    </lineage>
</organism>
<accession>A0A382AYB1</accession>